<evidence type="ECO:0000256" key="10">
    <source>
        <dbReference type="ARBA" id="ARBA00023180"/>
    </source>
</evidence>
<dbReference type="Proteomes" id="UP000243217">
    <property type="component" value="Unassembled WGS sequence"/>
</dbReference>
<keyword evidence="6 13" id="KW-1133">Transmembrane helix</keyword>
<keyword evidence="11" id="KW-0868">Chloride</keyword>
<name>A0A1W0A570_9STRA</name>
<feature type="transmembrane region" description="Helical" evidence="13">
    <location>
        <begin position="392"/>
        <end position="413"/>
    </location>
</feature>
<evidence type="ECO:0000256" key="12">
    <source>
        <dbReference type="ARBA" id="ARBA00023303"/>
    </source>
</evidence>
<evidence type="ECO:0000256" key="6">
    <source>
        <dbReference type="ARBA" id="ARBA00022989"/>
    </source>
</evidence>
<evidence type="ECO:0000256" key="11">
    <source>
        <dbReference type="ARBA" id="ARBA00023214"/>
    </source>
</evidence>
<gene>
    <name evidence="14" type="ORF">THRCLA_02443</name>
</gene>
<sequence length="446" mass="49437">MNSSAAAEAISFLHDLHRMWGGGQVDFAPHDPSYQSFLRHVAIVCFGIGILTFVLLLLIVARRVFFTPMNNSRSAYARMRRRDGLDGSFDVCAVILLGITALSALSGLLAEAQVDYSVHEIAHSMKNISYTFRTIDSVTQNVMFTAGGVQANVDDMIIMFNGSLPKQANELAVEALQLAHVGKDLQKEGHSLPANISTMADTWEDEYFWMKSSTNGIILSMAMSSFLAIAAIGWSMSTALRLAIIFALVIIPSSHALFGLYLSNSIEAADYCMAPANNTLKLFPNSSGITYFVTCPGNTTLYAPAWKQFNSSLSHAIILQQELNDYAKTLPPATRQHLQVGYLDPIHEQLSTLSKKQSEFSQASSCESTQVIHDKAAISWCTYGVLGLFSLWLHQILLCIMLFISVVALVSIYENVRAKEERVEMQYHLLSSYEEDNVEHLYMTRD</sequence>
<keyword evidence="4" id="KW-1003">Cell membrane</keyword>
<evidence type="ECO:0000313" key="15">
    <source>
        <dbReference type="Proteomes" id="UP000243217"/>
    </source>
</evidence>
<dbReference type="PANTHER" id="PTHR12424:SF8">
    <property type="entry name" value="PROTEIN TWEETY"/>
    <property type="match status" value="1"/>
</dbReference>
<evidence type="ECO:0000256" key="2">
    <source>
        <dbReference type="ARBA" id="ARBA00009849"/>
    </source>
</evidence>
<dbReference type="EMBL" id="JNBS01000458">
    <property type="protein sequence ID" value="OQS05422.1"/>
    <property type="molecule type" value="Genomic_DNA"/>
</dbReference>
<dbReference type="GO" id="GO:0034707">
    <property type="term" value="C:chloride channel complex"/>
    <property type="evidence" value="ECO:0007669"/>
    <property type="project" value="UniProtKB-KW"/>
</dbReference>
<protein>
    <submittedName>
        <fullName evidence="14">Uncharacterized protein</fullName>
    </submittedName>
</protein>
<evidence type="ECO:0000256" key="5">
    <source>
        <dbReference type="ARBA" id="ARBA00022692"/>
    </source>
</evidence>
<evidence type="ECO:0000256" key="4">
    <source>
        <dbReference type="ARBA" id="ARBA00022475"/>
    </source>
</evidence>
<evidence type="ECO:0000256" key="8">
    <source>
        <dbReference type="ARBA" id="ARBA00023136"/>
    </source>
</evidence>
<keyword evidence="8 13" id="KW-0472">Membrane</keyword>
<keyword evidence="9" id="KW-0869">Chloride channel</keyword>
<keyword evidence="10" id="KW-0325">Glycoprotein</keyword>
<feature type="transmembrane region" description="Helical" evidence="13">
    <location>
        <begin position="41"/>
        <end position="66"/>
    </location>
</feature>
<dbReference type="Pfam" id="PF04906">
    <property type="entry name" value="Tweety"/>
    <property type="match status" value="1"/>
</dbReference>
<feature type="transmembrane region" description="Helical" evidence="13">
    <location>
        <begin position="242"/>
        <end position="261"/>
    </location>
</feature>
<dbReference type="PANTHER" id="PTHR12424">
    <property type="entry name" value="TWEETY-RELATED"/>
    <property type="match status" value="1"/>
</dbReference>
<evidence type="ECO:0000256" key="13">
    <source>
        <dbReference type="SAM" id="Phobius"/>
    </source>
</evidence>
<dbReference type="AlphaFoldDB" id="A0A1W0A570"/>
<feature type="transmembrane region" description="Helical" evidence="13">
    <location>
        <begin position="217"/>
        <end position="235"/>
    </location>
</feature>
<evidence type="ECO:0000313" key="14">
    <source>
        <dbReference type="EMBL" id="OQS05422.1"/>
    </source>
</evidence>
<accession>A0A1W0A570</accession>
<comment type="similarity">
    <text evidence="2">Belongs to the tweety family.</text>
</comment>
<dbReference type="GO" id="GO:0005229">
    <property type="term" value="F:intracellularly calcium-gated chloride channel activity"/>
    <property type="evidence" value="ECO:0007669"/>
    <property type="project" value="TreeGrafter"/>
</dbReference>
<keyword evidence="3" id="KW-0813">Transport</keyword>
<feature type="transmembrane region" description="Helical" evidence="13">
    <location>
        <begin position="87"/>
        <end position="110"/>
    </location>
</feature>
<dbReference type="GO" id="GO:0005886">
    <property type="term" value="C:plasma membrane"/>
    <property type="evidence" value="ECO:0007669"/>
    <property type="project" value="UniProtKB-SubCell"/>
</dbReference>
<dbReference type="InterPro" id="IPR006990">
    <property type="entry name" value="Tweety"/>
</dbReference>
<reference evidence="14 15" key="1">
    <citation type="journal article" date="2014" name="Genome Biol. Evol.">
        <title>The secreted proteins of Achlya hypogyna and Thraustotheca clavata identify the ancestral oomycete secretome and reveal gene acquisitions by horizontal gene transfer.</title>
        <authorList>
            <person name="Misner I."/>
            <person name="Blouin N."/>
            <person name="Leonard G."/>
            <person name="Richards T.A."/>
            <person name="Lane C.E."/>
        </authorList>
    </citation>
    <scope>NUCLEOTIDE SEQUENCE [LARGE SCALE GENOMIC DNA]</scope>
    <source>
        <strain evidence="14 15">ATCC 34112</strain>
    </source>
</reference>
<dbReference type="OrthoDB" id="67634at2759"/>
<evidence type="ECO:0000256" key="3">
    <source>
        <dbReference type="ARBA" id="ARBA00022448"/>
    </source>
</evidence>
<evidence type="ECO:0000256" key="9">
    <source>
        <dbReference type="ARBA" id="ARBA00023173"/>
    </source>
</evidence>
<keyword evidence="7" id="KW-0406">Ion transport</keyword>
<keyword evidence="15" id="KW-1185">Reference proteome</keyword>
<evidence type="ECO:0000256" key="7">
    <source>
        <dbReference type="ARBA" id="ARBA00023065"/>
    </source>
</evidence>
<evidence type="ECO:0000256" key="1">
    <source>
        <dbReference type="ARBA" id="ARBA00004651"/>
    </source>
</evidence>
<comment type="caution">
    <text evidence="14">The sequence shown here is derived from an EMBL/GenBank/DDBJ whole genome shotgun (WGS) entry which is preliminary data.</text>
</comment>
<proteinExistence type="inferred from homology"/>
<dbReference type="GO" id="GO:0072320">
    <property type="term" value="F:volume-sensitive chloride channel activity"/>
    <property type="evidence" value="ECO:0007669"/>
    <property type="project" value="TreeGrafter"/>
</dbReference>
<comment type="subcellular location">
    <subcellularLocation>
        <location evidence="1">Cell membrane</location>
        <topology evidence="1">Multi-pass membrane protein</topology>
    </subcellularLocation>
</comment>
<organism evidence="14 15">
    <name type="scientific">Thraustotheca clavata</name>
    <dbReference type="NCBI Taxonomy" id="74557"/>
    <lineage>
        <taxon>Eukaryota</taxon>
        <taxon>Sar</taxon>
        <taxon>Stramenopiles</taxon>
        <taxon>Oomycota</taxon>
        <taxon>Saprolegniomycetes</taxon>
        <taxon>Saprolegniales</taxon>
        <taxon>Achlyaceae</taxon>
        <taxon>Thraustotheca</taxon>
    </lineage>
</organism>
<keyword evidence="5 13" id="KW-0812">Transmembrane</keyword>
<keyword evidence="12" id="KW-0407">Ion channel</keyword>